<proteinExistence type="predicted"/>
<organism evidence="2 3">
    <name type="scientific">Mesorhizobium kowhaii</name>
    <dbReference type="NCBI Taxonomy" id="1300272"/>
    <lineage>
        <taxon>Bacteria</taxon>
        <taxon>Pseudomonadati</taxon>
        <taxon>Pseudomonadota</taxon>
        <taxon>Alphaproteobacteria</taxon>
        <taxon>Hyphomicrobiales</taxon>
        <taxon>Phyllobacteriaceae</taxon>
        <taxon>Mesorhizobium</taxon>
    </lineage>
</organism>
<protein>
    <submittedName>
        <fullName evidence="2">Uncharacterized protein</fullName>
    </submittedName>
</protein>
<name>A0A2W7CIL9_9HYPH</name>
<keyword evidence="1" id="KW-1133">Transmembrane helix</keyword>
<sequence>MGAFAAAIAIIMIVLLTAPNLTVGTYRLRIGVKGLCRATVNSCYVLFLVMLVWGLFTSNESVTYLSMLPLAVALLTSKFMQRNGL</sequence>
<dbReference type="Proteomes" id="UP000248616">
    <property type="component" value="Unassembled WGS sequence"/>
</dbReference>
<reference evidence="3" key="1">
    <citation type="submission" date="2017-03" db="EMBL/GenBank/DDBJ databases">
        <authorList>
            <person name="Safronova V.I."/>
            <person name="Sazanova A.L."/>
            <person name="Chirak E.R."/>
        </authorList>
    </citation>
    <scope>NUCLEOTIDE SEQUENCE [LARGE SCALE GENOMIC DNA]</scope>
    <source>
        <strain evidence="3">Ach-343</strain>
    </source>
</reference>
<keyword evidence="1" id="KW-0472">Membrane</keyword>
<evidence type="ECO:0000256" key="1">
    <source>
        <dbReference type="SAM" id="Phobius"/>
    </source>
</evidence>
<dbReference type="AlphaFoldDB" id="A0A2W7CIL9"/>
<accession>A0A2W7CIL9</accession>
<feature type="transmembrane region" description="Helical" evidence="1">
    <location>
        <begin position="38"/>
        <end position="56"/>
    </location>
</feature>
<evidence type="ECO:0000313" key="2">
    <source>
        <dbReference type="EMBL" id="PZV36313.1"/>
    </source>
</evidence>
<gene>
    <name evidence="2" type="ORF">B5V02_24365</name>
</gene>
<feature type="transmembrane region" description="Helical" evidence="1">
    <location>
        <begin position="6"/>
        <end position="26"/>
    </location>
</feature>
<comment type="caution">
    <text evidence="2">The sequence shown here is derived from an EMBL/GenBank/DDBJ whole genome shotgun (WGS) entry which is preliminary data.</text>
</comment>
<dbReference type="EMBL" id="MZXV01000051">
    <property type="protein sequence ID" value="PZV36313.1"/>
    <property type="molecule type" value="Genomic_DNA"/>
</dbReference>
<evidence type="ECO:0000313" key="3">
    <source>
        <dbReference type="Proteomes" id="UP000248616"/>
    </source>
</evidence>
<keyword evidence="3" id="KW-1185">Reference proteome</keyword>
<keyword evidence="1" id="KW-0812">Transmembrane</keyword>